<evidence type="ECO:0000256" key="3">
    <source>
        <dbReference type="ARBA" id="ARBA00022490"/>
    </source>
</evidence>
<dbReference type="PANTHER" id="PTHR21648:SF0">
    <property type="entry name" value="RADIAL SPOKE HEAD PROTEIN 3 HOMOLOG"/>
    <property type="match status" value="1"/>
</dbReference>
<evidence type="ECO:0000256" key="1">
    <source>
        <dbReference type="ARBA" id="ARBA00004611"/>
    </source>
</evidence>
<feature type="compositionally biased region" description="Polar residues" evidence="9">
    <location>
        <begin position="112"/>
        <end position="121"/>
    </location>
</feature>
<evidence type="ECO:0000256" key="8">
    <source>
        <dbReference type="ARBA" id="ARBA00023273"/>
    </source>
</evidence>
<dbReference type="InterPro" id="IPR009290">
    <property type="entry name" value="Radial_spoke_3"/>
</dbReference>
<dbReference type="Pfam" id="PF06098">
    <property type="entry name" value="Radial_spoke_3"/>
    <property type="match status" value="1"/>
</dbReference>
<reference evidence="10 11" key="1">
    <citation type="submission" date="2024-06" db="EMBL/GenBank/DDBJ databases">
        <title>A chromosome-level genome assembly of beet webworm, Loxostege sticticalis.</title>
        <authorList>
            <person name="Zhang Y."/>
        </authorList>
    </citation>
    <scope>NUCLEOTIDE SEQUENCE [LARGE SCALE GENOMIC DNA]</scope>
    <source>
        <strain evidence="10">AQ028</strain>
        <tissue evidence="10">Male pupae</tissue>
    </source>
</reference>
<feature type="region of interest" description="Disordered" evidence="9">
    <location>
        <begin position="96"/>
        <end position="175"/>
    </location>
</feature>
<name>A0ABD0TDG8_LOXSC</name>
<evidence type="ECO:0000256" key="5">
    <source>
        <dbReference type="ARBA" id="ARBA00022846"/>
    </source>
</evidence>
<accession>A0ABD0TDG8</accession>
<evidence type="ECO:0000256" key="4">
    <source>
        <dbReference type="ARBA" id="ARBA00022553"/>
    </source>
</evidence>
<keyword evidence="7" id="KW-0206">Cytoskeleton</keyword>
<evidence type="ECO:0000256" key="6">
    <source>
        <dbReference type="ARBA" id="ARBA00023069"/>
    </source>
</evidence>
<comment type="similarity">
    <text evidence="2">Belongs to the flagellar radial spoke RSP3 family.</text>
</comment>
<organism evidence="10 11">
    <name type="scientific">Loxostege sticticalis</name>
    <name type="common">Beet webworm moth</name>
    <dbReference type="NCBI Taxonomy" id="481309"/>
    <lineage>
        <taxon>Eukaryota</taxon>
        <taxon>Metazoa</taxon>
        <taxon>Ecdysozoa</taxon>
        <taxon>Arthropoda</taxon>
        <taxon>Hexapoda</taxon>
        <taxon>Insecta</taxon>
        <taxon>Pterygota</taxon>
        <taxon>Neoptera</taxon>
        <taxon>Endopterygota</taxon>
        <taxon>Lepidoptera</taxon>
        <taxon>Glossata</taxon>
        <taxon>Ditrysia</taxon>
        <taxon>Pyraloidea</taxon>
        <taxon>Crambidae</taxon>
        <taxon>Pyraustinae</taxon>
        <taxon>Loxostege</taxon>
    </lineage>
</organism>
<keyword evidence="5" id="KW-0282">Flagellum</keyword>
<feature type="region of interest" description="Disordered" evidence="9">
    <location>
        <begin position="337"/>
        <end position="357"/>
    </location>
</feature>
<feature type="compositionally biased region" description="Basic and acidic residues" evidence="9">
    <location>
        <begin position="141"/>
        <end position="152"/>
    </location>
</feature>
<comment type="caution">
    <text evidence="10">The sequence shown here is derived from an EMBL/GenBank/DDBJ whole genome shotgun (WGS) entry which is preliminary data.</text>
</comment>
<keyword evidence="6" id="KW-0969">Cilium</keyword>
<feature type="compositionally biased region" description="Acidic residues" evidence="9">
    <location>
        <begin position="596"/>
        <end position="609"/>
    </location>
</feature>
<keyword evidence="4" id="KW-0597">Phosphoprotein</keyword>
<dbReference type="EMBL" id="JBEDNZ010000007">
    <property type="protein sequence ID" value="KAL0840780.1"/>
    <property type="molecule type" value="Genomic_DNA"/>
</dbReference>
<evidence type="ECO:0000256" key="9">
    <source>
        <dbReference type="SAM" id="MobiDB-lite"/>
    </source>
</evidence>
<evidence type="ECO:0008006" key="12">
    <source>
        <dbReference type="Google" id="ProtNLM"/>
    </source>
</evidence>
<feature type="region of interest" description="Disordered" evidence="9">
    <location>
        <begin position="50"/>
        <end position="71"/>
    </location>
</feature>
<feature type="region of interest" description="Disordered" evidence="9">
    <location>
        <begin position="579"/>
        <end position="609"/>
    </location>
</feature>
<evidence type="ECO:0000313" key="11">
    <source>
        <dbReference type="Proteomes" id="UP001549921"/>
    </source>
</evidence>
<gene>
    <name evidence="10" type="ORF">ABMA28_015963</name>
</gene>
<keyword evidence="3" id="KW-0963">Cytoplasm</keyword>
<evidence type="ECO:0000256" key="7">
    <source>
        <dbReference type="ARBA" id="ARBA00023212"/>
    </source>
</evidence>
<keyword evidence="8" id="KW-0966">Cell projection</keyword>
<evidence type="ECO:0000313" key="10">
    <source>
        <dbReference type="EMBL" id="KAL0840780.1"/>
    </source>
</evidence>
<dbReference type="PANTHER" id="PTHR21648">
    <property type="entry name" value="FLAGELLAR RADIAL SPOKE PROTEIN 3"/>
    <property type="match status" value="1"/>
</dbReference>
<feature type="region of interest" description="Disordered" evidence="9">
    <location>
        <begin position="222"/>
        <end position="251"/>
    </location>
</feature>
<sequence>MPAVDLSTEDSSAFTVINHEERRRRDEHDVTLVERVLPRNVNVVKPLQRAAEPAPDAPGMGAPQGPHTILDPKFSRALDFKLRRLKEKEILQANLRRPTKFRPTKNGLLAASNPNISSKEQVSPGKLVSRSNPRIDIIPPENDKKISPKMDKSPSPGRKSRTRKISGSNDGEKPRFITTVKTGQFLLPPPEVASLLGLQTLYPPQEREKIVYSYASKPKAVPMRSKRSIPDKKEGIPNGGTNISTVGADAGNRRPHAGDVFGGVRALVAGVVGMRHLLEKTDKYDGSMATTQYSNVMHDKRVVRGSTFGSHPHAAGDGGESAAARAARTRRRALARRAAAARLRPGTPPPAPGRRHHPIQTEYYLEELFDKGVEMEVGVQTDLFVDRPATPVYVPAKTGADAHTQIYPGDLFDFDLEVAPILEVLVGKTTEQALAEVAQEEELAALREHQRRYTELRDAERAERSRLAAQDLRLHQEKERRVAEARVAQIAATEARERAAAAVLVQGYVAELLPAVLSGLRDQGYLVERIERGVDEEFMPWLVREVSEEIESIITSRDVITEIVRDVVEARAELYRAAGERAAERATPEQSATPPEEPDPEQETEELPV</sequence>
<comment type="subcellular location">
    <subcellularLocation>
        <location evidence="1">Cytoplasm</location>
        <location evidence="1">Cytoskeleton</location>
        <location evidence="1">Flagellum axoneme</location>
    </subcellularLocation>
</comment>
<dbReference type="Proteomes" id="UP001549921">
    <property type="component" value="Unassembled WGS sequence"/>
</dbReference>
<proteinExistence type="inferred from homology"/>
<dbReference type="AlphaFoldDB" id="A0ABD0TDG8"/>
<evidence type="ECO:0000256" key="2">
    <source>
        <dbReference type="ARBA" id="ARBA00006737"/>
    </source>
</evidence>
<protein>
    <recommendedName>
        <fullName evidence="12">Radial spoke head protein 3 homolog</fullName>
    </recommendedName>
</protein>